<dbReference type="NCBIfam" id="TIGR02985">
    <property type="entry name" value="Sig70_bacteroi1"/>
    <property type="match status" value="1"/>
</dbReference>
<dbReference type="Gene3D" id="1.10.1740.10">
    <property type="match status" value="1"/>
</dbReference>
<feature type="domain" description="RNA polymerase sigma factor 70 region 4 type 2" evidence="6">
    <location>
        <begin position="125"/>
        <end position="174"/>
    </location>
</feature>
<proteinExistence type="inferred from homology"/>
<dbReference type="OrthoDB" id="659569at2"/>
<dbReference type="PANTHER" id="PTHR43133">
    <property type="entry name" value="RNA POLYMERASE ECF-TYPE SIGMA FACTO"/>
    <property type="match status" value="1"/>
</dbReference>
<dbReference type="Gene3D" id="1.10.10.10">
    <property type="entry name" value="Winged helix-like DNA-binding domain superfamily/Winged helix DNA-binding domain"/>
    <property type="match status" value="1"/>
</dbReference>
<dbReference type="PANTHER" id="PTHR43133:SF46">
    <property type="entry name" value="RNA POLYMERASE SIGMA-70 FACTOR ECF SUBFAMILY"/>
    <property type="match status" value="1"/>
</dbReference>
<dbReference type="NCBIfam" id="TIGR02937">
    <property type="entry name" value="sigma70-ECF"/>
    <property type="match status" value="1"/>
</dbReference>
<accession>A0A1W2EU72</accession>
<dbReference type="AlphaFoldDB" id="A0A1W2EU72"/>
<dbReference type="InterPro" id="IPR013249">
    <property type="entry name" value="RNA_pol_sigma70_r4_t2"/>
</dbReference>
<evidence type="ECO:0000256" key="1">
    <source>
        <dbReference type="ARBA" id="ARBA00010641"/>
    </source>
</evidence>
<reference evidence="7 8" key="1">
    <citation type="submission" date="2017-04" db="EMBL/GenBank/DDBJ databases">
        <authorList>
            <person name="Afonso C.L."/>
            <person name="Miller P.J."/>
            <person name="Scott M.A."/>
            <person name="Spackman E."/>
            <person name="Goraichik I."/>
            <person name="Dimitrov K.M."/>
            <person name="Suarez D.L."/>
            <person name="Swayne D.E."/>
        </authorList>
    </citation>
    <scope>NUCLEOTIDE SEQUENCE [LARGE SCALE GENOMIC DNA]</scope>
    <source>
        <strain evidence="7 8">DSM 19625</strain>
    </source>
</reference>
<name>A0A1W2EU72_9SPHI</name>
<dbReference type="GO" id="GO:0016987">
    <property type="term" value="F:sigma factor activity"/>
    <property type="evidence" value="ECO:0007669"/>
    <property type="project" value="UniProtKB-KW"/>
</dbReference>
<keyword evidence="3" id="KW-0731">Sigma factor</keyword>
<sequence>MLVYRTLQDYELLDLMKSDDEAAFKEIYKRYFELLYIHAYKRLQNKEESQDVIQEVFTALWKKREYIMLVSSLRAYLYTAVRNKIFNNISHKHVESSYIQSVQHYIDQGICQTDYLVREHQLLALIEKEIAALPTKMQEIFCLSRNEHLTHKEIAVALNLSEQTVKKQVHNALRILKSKLGVLPFLLLLSTGNF</sequence>
<dbReference type="InterPro" id="IPR013324">
    <property type="entry name" value="RNA_pol_sigma_r3/r4-like"/>
</dbReference>
<dbReference type="Pfam" id="PF04542">
    <property type="entry name" value="Sigma70_r2"/>
    <property type="match status" value="1"/>
</dbReference>
<keyword evidence="8" id="KW-1185">Reference proteome</keyword>
<dbReference type="GO" id="GO:0003677">
    <property type="term" value="F:DNA binding"/>
    <property type="evidence" value="ECO:0007669"/>
    <property type="project" value="InterPro"/>
</dbReference>
<dbReference type="Proteomes" id="UP000192678">
    <property type="component" value="Unassembled WGS sequence"/>
</dbReference>
<comment type="similarity">
    <text evidence="1">Belongs to the sigma-70 factor family. ECF subfamily.</text>
</comment>
<dbReference type="InterPro" id="IPR014327">
    <property type="entry name" value="RNA_pol_sigma70_bacteroid"/>
</dbReference>
<dbReference type="EMBL" id="FWYB01000016">
    <property type="protein sequence ID" value="SMD13263.1"/>
    <property type="molecule type" value="Genomic_DNA"/>
</dbReference>
<feature type="domain" description="RNA polymerase sigma-70 region 2" evidence="5">
    <location>
        <begin position="27"/>
        <end position="89"/>
    </location>
</feature>
<protein>
    <submittedName>
        <fullName evidence="7">RNA polymerase sigma-70 factor, ECF subfamily</fullName>
    </submittedName>
</protein>
<organism evidence="7 8">
    <name type="scientific">Pedobacter nyackensis</name>
    <dbReference type="NCBI Taxonomy" id="475255"/>
    <lineage>
        <taxon>Bacteria</taxon>
        <taxon>Pseudomonadati</taxon>
        <taxon>Bacteroidota</taxon>
        <taxon>Sphingobacteriia</taxon>
        <taxon>Sphingobacteriales</taxon>
        <taxon>Sphingobacteriaceae</taxon>
        <taxon>Pedobacter</taxon>
    </lineage>
</organism>
<keyword evidence="4" id="KW-0804">Transcription</keyword>
<evidence type="ECO:0000256" key="3">
    <source>
        <dbReference type="ARBA" id="ARBA00023082"/>
    </source>
</evidence>
<evidence type="ECO:0000313" key="7">
    <source>
        <dbReference type="EMBL" id="SMD13263.1"/>
    </source>
</evidence>
<dbReference type="SUPFAM" id="SSF88946">
    <property type="entry name" value="Sigma2 domain of RNA polymerase sigma factors"/>
    <property type="match status" value="1"/>
</dbReference>
<dbReference type="InterPro" id="IPR039425">
    <property type="entry name" value="RNA_pol_sigma-70-like"/>
</dbReference>
<dbReference type="InterPro" id="IPR013325">
    <property type="entry name" value="RNA_pol_sigma_r2"/>
</dbReference>
<evidence type="ECO:0000256" key="2">
    <source>
        <dbReference type="ARBA" id="ARBA00023015"/>
    </source>
</evidence>
<evidence type="ECO:0000313" key="8">
    <source>
        <dbReference type="Proteomes" id="UP000192678"/>
    </source>
</evidence>
<dbReference type="InterPro" id="IPR014284">
    <property type="entry name" value="RNA_pol_sigma-70_dom"/>
</dbReference>
<evidence type="ECO:0000259" key="6">
    <source>
        <dbReference type="Pfam" id="PF08281"/>
    </source>
</evidence>
<dbReference type="RefSeq" id="WP_084291545.1">
    <property type="nucleotide sequence ID" value="NZ_FWYB01000016.1"/>
</dbReference>
<dbReference type="GO" id="GO:0006352">
    <property type="term" value="P:DNA-templated transcription initiation"/>
    <property type="evidence" value="ECO:0007669"/>
    <property type="project" value="InterPro"/>
</dbReference>
<dbReference type="Pfam" id="PF08281">
    <property type="entry name" value="Sigma70_r4_2"/>
    <property type="match status" value="1"/>
</dbReference>
<evidence type="ECO:0000256" key="4">
    <source>
        <dbReference type="ARBA" id="ARBA00023163"/>
    </source>
</evidence>
<dbReference type="InterPro" id="IPR036388">
    <property type="entry name" value="WH-like_DNA-bd_sf"/>
</dbReference>
<gene>
    <name evidence="7" type="ORF">SAMN04488101_11642</name>
</gene>
<keyword evidence="2" id="KW-0805">Transcription regulation</keyword>
<evidence type="ECO:0000259" key="5">
    <source>
        <dbReference type="Pfam" id="PF04542"/>
    </source>
</evidence>
<dbReference type="InterPro" id="IPR007627">
    <property type="entry name" value="RNA_pol_sigma70_r2"/>
</dbReference>
<dbReference type="SUPFAM" id="SSF88659">
    <property type="entry name" value="Sigma3 and sigma4 domains of RNA polymerase sigma factors"/>
    <property type="match status" value="1"/>
</dbReference>
<dbReference type="STRING" id="475255.SAMN04488101_11642"/>